<dbReference type="Gene3D" id="1.10.10.10">
    <property type="entry name" value="Winged helix-like DNA-binding domain superfamily/Winged helix DNA-binding domain"/>
    <property type="match status" value="1"/>
</dbReference>
<dbReference type="InterPro" id="IPR036388">
    <property type="entry name" value="WH-like_DNA-bd_sf"/>
</dbReference>
<comment type="similarity">
    <text evidence="1">Belongs to the BlaI transcriptional regulatory family.</text>
</comment>
<evidence type="ECO:0000313" key="5">
    <source>
        <dbReference type="EMBL" id="GAT32346.1"/>
    </source>
</evidence>
<keyword evidence="3" id="KW-0238">DNA-binding</keyword>
<reference evidence="6" key="1">
    <citation type="journal article" date="2017" name="Genome Announc.">
        <title>Draft Genome Sequence of Terrimicrobium sacchariphilum NM-5T, a Facultative Anaerobic Soil Bacterium of the Class Spartobacteria.</title>
        <authorList>
            <person name="Qiu Y.L."/>
            <person name="Tourlousse D.M."/>
            <person name="Matsuura N."/>
            <person name="Ohashi A."/>
            <person name="Sekiguchi Y."/>
        </authorList>
    </citation>
    <scope>NUCLEOTIDE SEQUENCE [LARGE SCALE GENOMIC DNA]</scope>
    <source>
        <strain evidence="6">NM-5</strain>
    </source>
</reference>
<organism evidence="5 6">
    <name type="scientific">Terrimicrobium sacchariphilum</name>
    <dbReference type="NCBI Taxonomy" id="690879"/>
    <lineage>
        <taxon>Bacteria</taxon>
        <taxon>Pseudomonadati</taxon>
        <taxon>Verrucomicrobiota</taxon>
        <taxon>Terrimicrobiia</taxon>
        <taxon>Terrimicrobiales</taxon>
        <taxon>Terrimicrobiaceae</taxon>
        <taxon>Terrimicrobium</taxon>
    </lineage>
</organism>
<keyword evidence="2" id="KW-0805">Transcription regulation</keyword>
<evidence type="ECO:0000256" key="1">
    <source>
        <dbReference type="ARBA" id="ARBA00011046"/>
    </source>
</evidence>
<evidence type="ECO:0000256" key="3">
    <source>
        <dbReference type="ARBA" id="ARBA00023125"/>
    </source>
</evidence>
<comment type="caution">
    <text evidence="5">The sequence shown here is derived from an EMBL/GenBank/DDBJ whole genome shotgun (WGS) entry which is preliminary data.</text>
</comment>
<dbReference type="InParanoid" id="A0A146G6L6"/>
<gene>
    <name evidence="5" type="ORF">TSACC_2744</name>
</gene>
<evidence type="ECO:0000256" key="2">
    <source>
        <dbReference type="ARBA" id="ARBA00023015"/>
    </source>
</evidence>
<dbReference type="GO" id="GO:0003677">
    <property type="term" value="F:DNA binding"/>
    <property type="evidence" value="ECO:0007669"/>
    <property type="project" value="UniProtKB-KW"/>
</dbReference>
<dbReference type="STRING" id="690879.TSACC_2744"/>
<keyword evidence="6" id="KW-1185">Reference proteome</keyword>
<sequence>MSSDTPPLSKRERQVIDVLHRLGRATARDIERELPDAPTYSAVRSILRILTNKGLLAKERDEQGRDWYAHRTPMAKLRKSAVRAFVENFFGNSAAKAACALLGQKNVRLSPEEAEKLMSLIKEARKP</sequence>
<evidence type="ECO:0000313" key="6">
    <source>
        <dbReference type="Proteomes" id="UP000076023"/>
    </source>
</evidence>
<keyword evidence="4" id="KW-0804">Transcription</keyword>
<name>A0A146G6L6_TERSA</name>
<dbReference type="GO" id="GO:0045892">
    <property type="term" value="P:negative regulation of DNA-templated transcription"/>
    <property type="evidence" value="ECO:0007669"/>
    <property type="project" value="InterPro"/>
</dbReference>
<dbReference type="InterPro" id="IPR005650">
    <property type="entry name" value="BlaI_family"/>
</dbReference>
<dbReference type="EMBL" id="BDCO01000002">
    <property type="protein sequence ID" value="GAT32346.1"/>
    <property type="molecule type" value="Genomic_DNA"/>
</dbReference>
<dbReference type="InterPro" id="IPR036390">
    <property type="entry name" value="WH_DNA-bd_sf"/>
</dbReference>
<proteinExistence type="inferred from homology"/>
<dbReference type="RefSeq" id="WP_075078184.1">
    <property type="nucleotide sequence ID" value="NZ_BDCO01000002.1"/>
</dbReference>
<evidence type="ECO:0000256" key="4">
    <source>
        <dbReference type="ARBA" id="ARBA00023163"/>
    </source>
</evidence>
<dbReference type="Proteomes" id="UP000076023">
    <property type="component" value="Unassembled WGS sequence"/>
</dbReference>
<accession>A0A146G6L6</accession>
<dbReference type="AlphaFoldDB" id="A0A146G6L6"/>
<protein>
    <submittedName>
        <fullName evidence="5">Predicted transcriptional regulator</fullName>
    </submittedName>
</protein>
<dbReference type="Pfam" id="PF03965">
    <property type="entry name" value="Penicillinase_R"/>
    <property type="match status" value="1"/>
</dbReference>
<dbReference type="OrthoDB" id="9813987at2"/>
<dbReference type="SUPFAM" id="SSF46785">
    <property type="entry name" value="Winged helix' DNA-binding domain"/>
    <property type="match status" value="1"/>
</dbReference>